<evidence type="ECO:0000256" key="1">
    <source>
        <dbReference type="SAM" id="MobiDB-lite"/>
    </source>
</evidence>
<feature type="transmembrane region" description="Helical" evidence="2">
    <location>
        <begin position="372"/>
        <end position="390"/>
    </location>
</feature>
<feature type="compositionally biased region" description="Pro residues" evidence="1">
    <location>
        <begin position="506"/>
        <end position="518"/>
    </location>
</feature>
<feature type="transmembrane region" description="Helical" evidence="2">
    <location>
        <begin position="242"/>
        <end position="262"/>
    </location>
</feature>
<keyword evidence="4" id="KW-1185">Reference proteome</keyword>
<feature type="region of interest" description="Disordered" evidence="1">
    <location>
        <begin position="734"/>
        <end position="756"/>
    </location>
</feature>
<proteinExistence type="predicted"/>
<feature type="compositionally biased region" description="Gly residues" evidence="1">
    <location>
        <begin position="582"/>
        <end position="597"/>
    </location>
</feature>
<feature type="transmembrane region" description="Helical" evidence="2">
    <location>
        <begin position="402"/>
        <end position="426"/>
    </location>
</feature>
<dbReference type="AlphaFoldDB" id="A0A8S0WF56"/>
<organism evidence="3 4">
    <name type="scientific">Cyclocybe aegerita</name>
    <name type="common">Black poplar mushroom</name>
    <name type="synonym">Agrocybe aegerita</name>
    <dbReference type="NCBI Taxonomy" id="1973307"/>
    <lineage>
        <taxon>Eukaryota</taxon>
        <taxon>Fungi</taxon>
        <taxon>Dikarya</taxon>
        <taxon>Basidiomycota</taxon>
        <taxon>Agaricomycotina</taxon>
        <taxon>Agaricomycetes</taxon>
        <taxon>Agaricomycetidae</taxon>
        <taxon>Agaricales</taxon>
        <taxon>Agaricineae</taxon>
        <taxon>Bolbitiaceae</taxon>
        <taxon>Cyclocybe</taxon>
    </lineage>
</organism>
<reference evidence="3 4" key="1">
    <citation type="submission" date="2020-01" db="EMBL/GenBank/DDBJ databases">
        <authorList>
            <person name="Gupta K D."/>
        </authorList>
    </citation>
    <scope>NUCLEOTIDE SEQUENCE [LARGE SCALE GENOMIC DNA]</scope>
</reference>
<name>A0A8S0WF56_CYCAE</name>
<feature type="transmembrane region" description="Helical" evidence="2">
    <location>
        <begin position="289"/>
        <end position="307"/>
    </location>
</feature>
<protein>
    <submittedName>
        <fullName evidence="3">Uncharacterized protein</fullName>
    </submittedName>
</protein>
<feature type="compositionally biased region" description="Basic and acidic residues" evidence="1">
    <location>
        <begin position="740"/>
        <end position="753"/>
    </location>
</feature>
<accession>A0A8S0WF56</accession>
<keyword evidence="2" id="KW-1133">Transmembrane helix</keyword>
<feature type="region of interest" description="Disordered" evidence="1">
    <location>
        <begin position="538"/>
        <end position="654"/>
    </location>
</feature>
<feature type="transmembrane region" description="Helical" evidence="2">
    <location>
        <begin position="191"/>
        <end position="213"/>
    </location>
</feature>
<keyword evidence="2" id="KW-0472">Membrane</keyword>
<gene>
    <name evidence="3" type="ORF">AAE3_LOCUS2620</name>
</gene>
<feature type="compositionally biased region" description="Basic and acidic residues" evidence="1">
    <location>
        <begin position="626"/>
        <end position="637"/>
    </location>
</feature>
<feature type="transmembrane region" description="Helical" evidence="2">
    <location>
        <begin position="150"/>
        <end position="171"/>
    </location>
</feature>
<dbReference type="OrthoDB" id="2384193at2759"/>
<sequence length="781" mass="87357">MVIWTNTFPIIEYIARGPVARRTIDRANAQFGTKALKALFRVFPLAGLLRVDLSWSGSYLLDVPRRGGGWIRENLCDDDGQRERRDQLIEHDRKPDLDGTCGASGNGRRWALSIIARRPHCASLRPSPGWLSHPSHSRHAFMSNGSPTAYLLWAILSCIFLTFLLLHLWAYDRFNCLKWDSGRQPGAFKRVMTYSYVATLPLLVIFSVSLTVFKFKEGYWMSPSGTVIPRPLVLWDPDHKRWLLPLYFVLSIAWSLELVTHLEELSFWLFLLHQGPGKRDWFHSWEFRIWYTGSIIAVLGMPLTTLVSRREIERVQAWIFLAGSSAGTSTTVSFLYVLARFPGFIQHVKEGGAEPDVVVRLATFYSLNRIRVMFRFLFTIPLLIIGIDALHPPYPIVADPFALDFLLMMGGMGCFISSAITLLIFFPRSITRESGYKAKIVSPQNSGKVPTVTSPLPNYYTHDQDHDPTTPKVYTPVSPVSVNGARMSAFRFPHQQYLHHQHPDDLPPPSPSPMPSPLPHHHDHDHLHPEYALYHAESLPGRRRRESESEYDISPGYESDIDSSGMHRSSIPFQTLVSPIHGGPGGPGPGGGGGNGGSAAPISPHPHVERQDSAQTAVSRPTSGARSDDTVVWERPEPSSPLAFPMPGNHRSPRSLHSHIPVEVLAPLEPMEVQVALPTRDLSLGSGSTGTAVAGESVKKRRRYSDGPFVYSRHSQFAHGGGLGIPIIQRRIQQSVPASEEGHRSRERERESSQLHPYVMNFTSPIDLLDYTPSDEGIHMV</sequence>
<dbReference type="EMBL" id="CACVBS010000029">
    <property type="protein sequence ID" value="CAA7260513.1"/>
    <property type="molecule type" value="Genomic_DNA"/>
</dbReference>
<feature type="transmembrane region" description="Helical" evidence="2">
    <location>
        <begin position="319"/>
        <end position="339"/>
    </location>
</feature>
<feature type="compositionally biased region" description="Polar residues" evidence="1">
    <location>
        <begin position="613"/>
        <end position="625"/>
    </location>
</feature>
<comment type="caution">
    <text evidence="3">The sequence shown here is derived from an EMBL/GenBank/DDBJ whole genome shotgun (WGS) entry which is preliminary data.</text>
</comment>
<dbReference type="Proteomes" id="UP000467700">
    <property type="component" value="Unassembled WGS sequence"/>
</dbReference>
<keyword evidence="2" id="KW-0812">Transmembrane</keyword>
<evidence type="ECO:0000313" key="3">
    <source>
        <dbReference type="EMBL" id="CAA7260513.1"/>
    </source>
</evidence>
<evidence type="ECO:0000313" key="4">
    <source>
        <dbReference type="Proteomes" id="UP000467700"/>
    </source>
</evidence>
<feature type="region of interest" description="Disordered" evidence="1">
    <location>
        <begin position="499"/>
        <end position="525"/>
    </location>
</feature>
<evidence type="ECO:0000256" key="2">
    <source>
        <dbReference type="SAM" id="Phobius"/>
    </source>
</evidence>